<proteinExistence type="predicted"/>
<evidence type="ECO:0000313" key="3">
    <source>
        <dbReference type="Proteomes" id="UP001221208"/>
    </source>
</evidence>
<gene>
    <name evidence="2" type="ORF">OIK44_02925</name>
</gene>
<evidence type="ECO:0000256" key="1">
    <source>
        <dbReference type="SAM" id="SignalP"/>
    </source>
</evidence>
<dbReference type="RefSeq" id="WP_273669175.1">
    <property type="nucleotide sequence ID" value="NZ_JAQQXR010000001.1"/>
</dbReference>
<dbReference type="Proteomes" id="UP001221208">
    <property type="component" value="Unassembled WGS sequence"/>
</dbReference>
<keyword evidence="1" id="KW-0732">Signal</keyword>
<reference evidence="2 3" key="1">
    <citation type="submission" date="2022-10" db="EMBL/GenBank/DDBJ databases">
        <title>Janthinobacterium sp. hw3 Genome sequencing.</title>
        <authorList>
            <person name="Park S."/>
        </authorList>
    </citation>
    <scope>NUCLEOTIDE SEQUENCE [LARGE SCALE GENOMIC DNA]</scope>
    <source>
        <strain evidence="3">hw3</strain>
    </source>
</reference>
<name>A0ABT5JVE2_9BURK</name>
<keyword evidence="3" id="KW-1185">Reference proteome</keyword>
<evidence type="ECO:0000313" key="2">
    <source>
        <dbReference type="EMBL" id="MDC8756539.1"/>
    </source>
</evidence>
<accession>A0ABT5JVE2</accession>
<sequence length="173" mass="18491">MRIYAWLASALVLCCQPASAIDDTPAQFTLRDGEVRVGAHVRRDAAAAAPAYRRGAGNSPEERRALRLAYDSLAADDEPPFPANGMAAIQRAIREAQGRLPEAGMLRMVVRVDSKGDASAVEILSSPGEKTTRFAATLLMAAKYKPGLCRGVPCNMEFPFSAAFPGSPKTLLN</sequence>
<feature type="signal peptide" evidence="1">
    <location>
        <begin position="1"/>
        <end position="20"/>
    </location>
</feature>
<feature type="chain" id="PRO_5047137540" description="TonB C-terminal domain-containing protein" evidence="1">
    <location>
        <begin position="21"/>
        <end position="173"/>
    </location>
</feature>
<evidence type="ECO:0008006" key="4">
    <source>
        <dbReference type="Google" id="ProtNLM"/>
    </source>
</evidence>
<protein>
    <recommendedName>
        <fullName evidence="4">TonB C-terminal domain-containing protein</fullName>
    </recommendedName>
</protein>
<comment type="caution">
    <text evidence="2">The sequence shown here is derived from an EMBL/GenBank/DDBJ whole genome shotgun (WGS) entry which is preliminary data.</text>
</comment>
<organism evidence="2 3">
    <name type="scientific">Janthinobacterium fluminis</name>
    <dbReference type="NCBI Taxonomy" id="2987524"/>
    <lineage>
        <taxon>Bacteria</taxon>
        <taxon>Pseudomonadati</taxon>
        <taxon>Pseudomonadota</taxon>
        <taxon>Betaproteobacteria</taxon>
        <taxon>Burkholderiales</taxon>
        <taxon>Oxalobacteraceae</taxon>
        <taxon>Janthinobacterium</taxon>
    </lineage>
</organism>
<dbReference type="EMBL" id="JAQQXR010000001">
    <property type="protein sequence ID" value="MDC8756539.1"/>
    <property type="molecule type" value="Genomic_DNA"/>
</dbReference>